<protein>
    <recommendedName>
        <fullName evidence="4">Phage holin family protein</fullName>
    </recommendedName>
</protein>
<evidence type="ECO:0000313" key="3">
    <source>
        <dbReference type="Proteomes" id="UP000644507"/>
    </source>
</evidence>
<keyword evidence="1" id="KW-0472">Membrane</keyword>
<dbReference type="RefSeq" id="WP_189572229.1">
    <property type="nucleotide sequence ID" value="NZ_BMXI01000015.1"/>
</dbReference>
<name>A0A918WLH7_9BACT</name>
<keyword evidence="1" id="KW-0812">Transmembrane</keyword>
<comment type="caution">
    <text evidence="2">The sequence shown here is derived from an EMBL/GenBank/DDBJ whole genome shotgun (WGS) entry which is preliminary data.</text>
</comment>
<organism evidence="2 3">
    <name type="scientific">Roseibacillus persicicus</name>
    <dbReference type="NCBI Taxonomy" id="454148"/>
    <lineage>
        <taxon>Bacteria</taxon>
        <taxon>Pseudomonadati</taxon>
        <taxon>Verrucomicrobiota</taxon>
        <taxon>Verrucomicrobiia</taxon>
        <taxon>Verrucomicrobiales</taxon>
        <taxon>Verrucomicrobiaceae</taxon>
        <taxon>Roseibacillus</taxon>
    </lineage>
</organism>
<dbReference type="Pfam" id="PF07332">
    <property type="entry name" value="Phage_holin_3_6"/>
    <property type="match status" value="1"/>
</dbReference>
<feature type="transmembrane region" description="Helical" evidence="1">
    <location>
        <begin position="79"/>
        <end position="99"/>
    </location>
</feature>
<keyword evidence="3" id="KW-1185">Reference proteome</keyword>
<evidence type="ECO:0008006" key="4">
    <source>
        <dbReference type="Google" id="ProtNLM"/>
    </source>
</evidence>
<evidence type="ECO:0000313" key="2">
    <source>
        <dbReference type="EMBL" id="GHC62460.1"/>
    </source>
</evidence>
<dbReference type="Proteomes" id="UP000644507">
    <property type="component" value="Unassembled WGS sequence"/>
</dbReference>
<accession>A0A918WLH7</accession>
<dbReference type="InterPro" id="IPR009937">
    <property type="entry name" value="Phage_holin_3_6"/>
</dbReference>
<proteinExistence type="predicted"/>
<dbReference type="EMBL" id="BMXI01000015">
    <property type="protein sequence ID" value="GHC62460.1"/>
    <property type="molecule type" value="Genomic_DNA"/>
</dbReference>
<gene>
    <name evidence="2" type="ORF">GCM10007100_32350</name>
</gene>
<feature type="transmembrane region" description="Helical" evidence="1">
    <location>
        <begin position="45"/>
        <end position="67"/>
    </location>
</feature>
<keyword evidence="1" id="KW-1133">Transmembrane helix</keyword>
<evidence type="ECO:0000256" key="1">
    <source>
        <dbReference type="SAM" id="Phobius"/>
    </source>
</evidence>
<reference evidence="2" key="2">
    <citation type="submission" date="2020-09" db="EMBL/GenBank/DDBJ databases">
        <authorList>
            <person name="Sun Q."/>
            <person name="Kim S."/>
        </authorList>
    </citation>
    <scope>NUCLEOTIDE SEQUENCE</scope>
    <source>
        <strain evidence="2">KCTC 12988</strain>
    </source>
</reference>
<reference evidence="2" key="1">
    <citation type="journal article" date="2014" name="Int. J. Syst. Evol. Microbiol.">
        <title>Complete genome sequence of Corynebacterium casei LMG S-19264T (=DSM 44701T), isolated from a smear-ripened cheese.</title>
        <authorList>
            <consortium name="US DOE Joint Genome Institute (JGI-PGF)"/>
            <person name="Walter F."/>
            <person name="Albersmeier A."/>
            <person name="Kalinowski J."/>
            <person name="Ruckert C."/>
        </authorList>
    </citation>
    <scope>NUCLEOTIDE SEQUENCE</scope>
    <source>
        <strain evidence="2">KCTC 12988</strain>
    </source>
</reference>
<dbReference type="AlphaFoldDB" id="A0A918WLH7"/>
<sequence>MNESGDETDLSFPKGLAAYLRTRLQLVSLETQEALAHLQGKLGPVLVAGISAISIYFLVLAALVSLLGKLLGLLGDHPLLGWEVAALLLAGLHIVIIFAMKKALTRKPPAPLFEYTRAELERDREWIQEHNPTSKN</sequence>